<organism evidence="3 5">
    <name type="scientific">Pseudomonas lactis</name>
    <dbReference type="NCBI Taxonomy" id="1615674"/>
    <lineage>
        <taxon>Bacteria</taxon>
        <taxon>Pseudomonadati</taxon>
        <taxon>Pseudomonadota</taxon>
        <taxon>Gammaproteobacteria</taxon>
        <taxon>Pseudomonadales</taxon>
        <taxon>Pseudomonadaceae</taxon>
        <taxon>Pseudomonas</taxon>
    </lineage>
</organism>
<dbReference type="Proteomes" id="UP000535954">
    <property type="component" value="Unassembled WGS sequence"/>
</dbReference>
<gene>
    <name evidence="2" type="ORF">HBO13_31050</name>
    <name evidence="3" type="ORF">HBO30_31050</name>
</gene>
<dbReference type="Proteomes" id="UP000586252">
    <property type="component" value="Unassembled WGS sequence"/>
</dbReference>
<dbReference type="EMBL" id="JAAQYI010000034">
    <property type="protein sequence ID" value="NNA83133.1"/>
    <property type="molecule type" value="Genomic_DNA"/>
</dbReference>
<comment type="caution">
    <text evidence="3">The sequence shown here is derived from an EMBL/GenBank/DDBJ whole genome shotgun (WGS) entry which is preliminary data.</text>
</comment>
<feature type="domain" description="AB hydrolase-1" evidence="1">
    <location>
        <begin position="24"/>
        <end position="101"/>
    </location>
</feature>
<dbReference type="EMBL" id="JAAQYH010000039">
    <property type="protein sequence ID" value="NNA77073.1"/>
    <property type="molecule type" value="Genomic_DNA"/>
</dbReference>
<keyword evidence="3" id="KW-0378">Hydrolase</keyword>
<name>A0A7Y1QK89_9PSED</name>
<dbReference type="InterPro" id="IPR029058">
    <property type="entry name" value="AB_hydrolase_fold"/>
</dbReference>
<sequence length="101" mass="10539">MNAQGIDLGEGTAGFVLGNGPVGILLIHGLTGTPTELRQVAKGLAKAGNCTVYVPTLAGHCGDNSDLQATGWQDWYEGVRKTFVQVKQRHGQVFVGGLSMG</sequence>
<evidence type="ECO:0000313" key="3">
    <source>
        <dbReference type="EMBL" id="NNA83133.1"/>
    </source>
</evidence>
<dbReference type="Gene3D" id="3.40.50.1820">
    <property type="entry name" value="alpha/beta hydrolase"/>
    <property type="match status" value="1"/>
</dbReference>
<reference evidence="4 5" key="1">
    <citation type="journal article" date="2020" name="Front. Microbiol.">
        <title>Genetic Organization of the aprX-lipA2 Operon Affects the Proteolytic Potential of Pseudomonas Species in Milk.</title>
        <authorList>
            <person name="Maier C."/>
            <person name="Huptas C."/>
            <person name="von Neubeck M."/>
            <person name="Scherer S."/>
            <person name="Wenning M."/>
            <person name="Lucking G."/>
        </authorList>
    </citation>
    <scope>NUCLEOTIDE SEQUENCE [LARGE SCALE GENOMIC DNA]</scope>
    <source>
        <strain evidence="3 5">WS 5404</strain>
        <strain evidence="2 4">WS 5405</strain>
    </source>
</reference>
<feature type="non-terminal residue" evidence="3">
    <location>
        <position position="101"/>
    </location>
</feature>
<dbReference type="InterPro" id="IPR000073">
    <property type="entry name" value="AB_hydrolase_1"/>
</dbReference>
<evidence type="ECO:0000313" key="4">
    <source>
        <dbReference type="Proteomes" id="UP000535954"/>
    </source>
</evidence>
<evidence type="ECO:0000313" key="2">
    <source>
        <dbReference type="EMBL" id="NNA77073.1"/>
    </source>
</evidence>
<accession>A0A7Y1QK89</accession>
<dbReference type="GeneID" id="45736487"/>
<proteinExistence type="predicted"/>
<dbReference type="AlphaFoldDB" id="A0A7Y1QK89"/>
<dbReference type="SUPFAM" id="SSF53474">
    <property type="entry name" value="alpha/beta-Hydrolases"/>
    <property type="match status" value="1"/>
</dbReference>
<evidence type="ECO:0000313" key="5">
    <source>
        <dbReference type="Proteomes" id="UP000586252"/>
    </source>
</evidence>
<evidence type="ECO:0000259" key="1">
    <source>
        <dbReference type="Pfam" id="PF12697"/>
    </source>
</evidence>
<dbReference type="GO" id="GO:0016787">
    <property type="term" value="F:hydrolase activity"/>
    <property type="evidence" value="ECO:0007669"/>
    <property type="project" value="UniProtKB-KW"/>
</dbReference>
<protein>
    <submittedName>
        <fullName evidence="3">Alpha/beta hydrolase</fullName>
    </submittedName>
</protein>
<dbReference type="Pfam" id="PF12697">
    <property type="entry name" value="Abhydrolase_6"/>
    <property type="match status" value="1"/>
</dbReference>
<dbReference type="RefSeq" id="WP_338059768.1">
    <property type="nucleotide sequence ID" value="NZ_JAAQYH010000039.1"/>
</dbReference>